<proteinExistence type="predicted"/>
<dbReference type="PRINTS" id="PR00038">
    <property type="entry name" value="HTHLUXR"/>
</dbReference>
<dbReference type="GO" id="GO:0006355">
    <property type="term" value="P:regulation of DNA-templated transcription"/>
    <property type="evidence" value="ECO:0007669"/>
    <property type="project" value="InterPro"/>
</dbReference>
<dbReference type="PROSITE" id="PS00622">
    <property type="entry name" value="HTH_LUXR_1"/>
    <property type="match status" value="1"/>
</dbReference>
<reference evidence="4" key="1">
    <citation type="journal article" date="2014" name="Front. Microbiol.">
        <title>High frequency of phylogenetically diverse reductive dehalogenase-homologous genes in deep subseafloor sedimentary metagenomes.</title>
        <authorList>
            <person name="Kawai M."/>
            <person name="Futagami T."/>
            <person name="Toyoda A."/>
            <person name="Takaki Y."/>
            <person name="Nishi S."/>
            <person name="Hori S."/>
            <person name="Arai W."/>
            <person name="Tsubouchi T."/>
            <person name="Morono Y."/>
            <person name="Uchiyama I."/>
            <person name="Ito T."/>
            <person name="Fujiyama A."/>
            <person name="Inagaki F."/>
            <person name="Takami H."/>
        </authorList>
    </citation>
    <scope>NUCLEOTIDE SEQUENCE</scope>
    <source>
        <strain evidence="4">Expedition CK06-06</strain>
    </source>
</reference>
<dbReference type="SMART" id="SM00421">
    <property type="entry name" value="HTH_LUXR"/>
    <property type="match status" value="1"/>
</dbReference>
<feature type="domain" description="HTH luxR-type" evidence="2">
    <location>
        <begin position="74"/>
        <end position="139"/>
    </location>
</feature>
<feature type="domain" description="Response regulatory" evidence="3">
    <location>
        <begin position="1"/>
        <end position="47"/>
    </location>
</feature>
<dbReference type="SUPFAM" id="SSF52172">
    <property type="entry name" value="CheY-like"/>
    <property type="match status" value="1"/>
</dbReference>
<evidence type="ECO:0008006" key="5">
    <source>
        <dbReference type="Google" id="ProtNLM"/>
    </source>
</evidence>
<dbReference type="PROSITE" id="PS50043">
    <property type="entry name" value="HTH_LUXR_2"/>
    <property type="match status" value="1"/>
</dbReference>
<dbReference type="InterPro" id="IPR011006">
    <property type="entry name" value="CheY-like_superfamily"/>
</dbReference>
<dbReference type="Gene3D" id="3.40.50.2300">
    <property type="match status" value="1"/>
</dbReference>
<gene>
    <name evidence="4" type="ORF">S01H1_17532</name>
</gene>
<dbReference type="PANTHER" id="PTHR43214:SF43">
    <property type="entry name" value="TWO-COMPONENT RESPONSE REGULATOR"/>
    <property type="match status" value="1"/>
</dbReference>
<dbReference type="Pfam" id="PF00196">
    <property type="entry name" value="GerE"/>
    <property type="match status" value="1"/>
</dbReference>
<dbReference type="CDD" id="cd06170">
    <property type="entry name" value="LuxR_C_like"/>
    <property type="match status" value="1"/>
</dbReference>
<organism evidence="4">
    <name type="scientific">marine sediment metagenome</name>
    <dbReference type="NCBI Taxonomy" id="412755"/>
    <lineage>
        <taxon>unclassified sequences</taxon>
        <taxon>metagenomes</taxon>
        <taxon>ecological metagenomes</taxon>
    </lineage>
</organism>
<feature type="non-terminal residue" evidence="4">
    <location>
        <position position="1"/>
    </location>
</feature>
<dbReference type="InterPro" id="IPR001789">
    <property type="entry name" value="Sig_transdc_resp-reg_receiver"/>
</dbReference>
<evidence type="ECO:0000256" key="1">
    <source>
        <dbReference type="ARBA" id="ARBA00023125"/>
    </source>
</evidence>
<evidence type="ECO:0000313" key="4">
    <source>
        <dbReference type="EMBL" id="GAF72833.1"/>
    </source>
</evidence>
<dbReference type="InterPro" id="IPR016032">
    <property type="entry name" value="Sig_transdc_resp-reg_C-effctor"/>
</dbReference>
<dbReference type="InterPro" id="IPR039420">
    <property type="entry name" value="WalR-like"/>
</dbReference>
<accession>X0RVK5</accession>
<keyword evidence="1" id="KW-0238">DNA-binding</keyword>
<dbReference type="EMBL" id="BARS01009310">
    <property type="protein sequence ID" value="GAF72833.1"/>
    <property type="molecule type" value="Genomic_DNA"/>
</dbReference>
<evidence type="ECO:0000259" key="2">
    <source>
        <dbReference type="PROSITE" id="PS50043"/>
    </source>
</evidence>
<sequence>CPATAVLILSAYDNDQYVFALLEAGAAGYLLKDVRARDLIEAIRAVNAGESVLHPVIARKVVNRFARRPGETSEESALDRLTQRELEVLRLAAKGMSNKNIAQELVLSVRTVQSHLQNVFGKMHVGSRTEAVVQALRKGWLTLEDTR</sequence>
<dbReference type="AlphaFoldDB" id="X0RVK5"/>
<dbReference type="SUPFAM" id="SSF46894">
    <property type="entry name" value="C-terminal effector domain of the bipartite response regulators"/>
    <property type="match status" value="1"/>
</dbReference>
<evidence type="ECO:0000259" key="3">
    <source>
        <dbReference type="PROSITE" id="PS50110"/>
    </source>
</evidence>
<name>X0RVK5_9ZZZZ</name>
<dbReference type="InterPro" id="IPR000792">
    <property type="entry name" value="Tscrpt_reg_LuxR_C"/>
</dbReference>
<protein>
    <recommendedName>
        <fullName evidence="5">HTH luxR-type domain-containing protein</fullName>
    </recommendedName>
</protein>
<dbReference type="GO" id="GO:0000160">
    <property type="term" value="P:phosphorelay signal transduction system"/>
    <property type="evidence" value="ECO:0007669"/>
    <property type="project" value="InterPro"/>
</dbReference>
<dbReference type="GO" id="GO:0003677">
    <property type="term" value="F:DNA binding"/>
    <property type="evidence" value="ECO:0007669"/>
    <property type="project" value="UniProtKB-KW"/>
</dbReference>
<comment type="caution">
    <text evidence="4">The sequence shown here is derived from an EMBL/GenBank/DDBJ whole genome shotgun (WGS) entry which is preliminary data.</text>
</comment>
<dbReference type="PANTHER" id="PTHR43214">
    <property type="entry name" value="TWO-COMPONENT RESPONSE REGULATOR"/>
    <property type="match status" value="1"/>
</dbReference>
<dbReference type="PROSITE" id="PS50110">
    <property type="entry name" value="RESPONSE_REGULATORY"/>
    <property type="match status" value="1"/>
</dbReference>